<accession>A0A2K8NXS9</accession>
<keyword evidence="1" id="KW-0732">Signal</keyword>
<organism evidence="2 3">
    <name type="scientific">Williamsoniiplasma somnilux</name>
    <dbReference type="NCBI Taxonomy" id="215578"/>
    <lineage>
        <taxon>Bacteria</taxon>
        <taxon>Bacillati</taxon>
        <taxon>Mycoplasmatota</taxon>
        <taxon>Mollicutes</taxon>
        <taxon>Entomoplasmatales</taxon>
        <taxon>Williamsoniiplasma</taxon>
    </lineage>
</organism>
<dbReference type="Pfam" id="PF03382">
    <property type="entry name" value="DUF285"/>
    <property type="match status" value="1"/>
</dbReference>
<keyword evidence="3" id="KW-1185">Reference proteome</keyword>
<sequence>MSNRKFRKLGLLLVTAIPASSAAFFAISSSKYNIENSNKEAKNNPSDIVKVKKNLEVILNKNINKKWVEEELNNAIIDAGLEGITAKEVTKPIFRTINYEWKQTTWKFTGNGEKYKGDLEIAHDWISQIISFVSISQIENELQTILTTRKNKNWTKEELQIAVDNAKLDAKGAIAVESVENIKNRSSQGGDQKTSWRFIGKGNKNDQTTLQYKYNDSIEIVHNFNDKVDTSKNIIEKENDIQKILDSKVNGTWKQEDLQKQIDETIGLQSGIVVKLVENKSKVDSSNTNFVLWKFIGTGNIDNDLIYNGEIVLTHKWIANDQKTQISTISNELDSILKSKKNGEYQWTNEELQIAINTSEFGKDGGISVEEKSKILNRSSQKNEGTQTWIFIGKGNNENSYKYTDQIEISHNWKTISDTTQDIRSIIPVIESIINSSEYEKKPWEQKELMQALINAELTDQNGITVSENSTTISENRVSIGGPKITTWDFVGNGKIDNEHKYMGKITLFHNWDDKQDGSYEIKTISDELQIILDSKLDASWEQSELQTVINNSRLDPHNQIIVQPILEQSSRSSSGSKNKNSWKFIGTGSQSNPSMFKDEVTLIHNWNNIKETTVDIATKQNDLQNIINSEEYKNKSWTAELLEKAIEKIDVAEGITVQLVENVDTRSWTGGPKLTKWKFIGNGKIDNNYLYNDEITLEHIWNDKKDSTQNIKAIESELNIIVNEGVNKDKKLWVKDLQEAVNRKWPDEKWGIVVEDLTPPVKNRSYEESTGQQTFKFTGLGNENNTWIYNESIEIKHDWNQKIGNTQNIENAKNQLKEFINNEENHTKKAWTKEELQTALDNSGIDTKGGFTVKELKKKPSTRLATPDWKEDKWIIVGNGKDDNIYKYIGEISILHYWETVKDGSFDISRIEEDLQILLNDKMHEFKSWTLNEIQWLLDYNYPPGSITVDYVKSEANKNMKNEKENIDEYIFTGHGSVENDYWYKGSINLKHKWIGVNKPIDLAKDASIKGQLNKLIFEKSSKNSSWNQLDLQKAVDLKIDKSGGITVVIISNNANEQQIKFIGHGSETNSYKYVGEITIKNTLTDANDTTISKYIDSKGDLGILSTDKKFNFEKIDAVELLQIGYNANGNAVYNFKGKKITDKLPVGIKKISDFFKGNLNFKIEGIENWDTSNVISMNGTFENASNFNQDISNWDTGNVIDMSLMFSGAKKFNQDLSKWNVSKVTNHANFDTNANPNWISEFKPKFK</sequence>
<proteinExistence type="predicted"/>
<dbReference type="InterPro" id="IPR005046">
    <property type="entry name" value="DUF285"/>
</dbReference>
<evidence type="ECO:0000313" key="2">
    <source>
        <dbReference type="EMBL" id="ATZ18629.1"/>
    </source>
</evidence>
<dbReference type="AlphaFoldDB" id="A0A2K8NXS9"/>
<protein>
    <recommendedName>
        <fullName evidence="4">Lipoprotein</fullName>
    </recommendedName>
</protein>
<name>A0A2K8NXS9_9MOLU</name>
<evidence type="ECO:0008006" key="4">
    <source>
        <dbReference type="Google" id="ProtNLM"/>
    </source>
</evidence>
<dbReference type="KEGG" id="esx:ESOMN_v1c02450"/>
<dbReference type="RefSeq" id="WP_024863686.1">
    <property type="nucleotide sequence ID" value="NZ_CP024965.1"/>
</dbReference>
<dbReference type="NCBIfam" id="TIGR02167">
    <property type="entry name" value="Liste_lipo_26"/>
    <property type="match status" value="2"/>
</dbReference>
<reference evidence="2 3" key="1">
    <citation type="submission" date="2017-11" db="EMBL/GenBank/DDBJ databases">
        <title>Genome sequence of Entomoplasma somnilux PYAN-1 (ATCC 49194).</title>
        <authorList>
            <person name="Lo W.-S."/>
            <person name="Gasparich G.E."/>
            <person name="Kuo C.-H."/>
        </authorList>
    </citation>
    <scope>NUCLEOTIDE SEQUENCE [LARGE SCALE GENOMIC DNA]</scope>
    <source>
        <strain evidence="2 3">PYAN-1</strain>
    </source>
</reference>
<dbReference type="InterPro" id="IPR011889">
    <property type="entry name" value="Liste_lipo_26"/>
</dbReference>
<feature type="chain" id="PRO_5014953279" description="Lipoprotein" evidence="1">
    <location>
        <begin position="26"/>
        <end position="1249"/>
    </location>
</feature>
<gene>
    <name evidence="2" type="ORF">ESOMN_v1c02450</name>
</gene>
<feature type="signal peptide" evidence="1">
    <location>
        <begin position="1"/>
        <end position="25"/>
    </location>
</feature>
<dbReference type="EMBL" id="CP024965">
    <property type="protein sequence ID" value="ATZ18629.1"/>
    <property type="molecule type" value="Genomic_DNA"/>
</dbReference>
<evidence type="ECO:0000313" key="3">
    <source>
        <dbReference type="Proteomes" id="UP000232230"/>
    </source>
</evidence>
<dbReference type="Proteomes" id="UP000232230">
    <property type="component" value="Chromosome"/>
</dbReference>
<evidence type="ECO:0000256" key="1">
    <source>
        <dbReference type="SAM" id="SignalP"/>
    </source>
</evidence>